<dbReference type="SUPFAM" id="SSF53335">
    <property type="entry name" value="S-adenosyl-L-methionine-dependent methyltransferases"/>
    <property type="match status" value="1"/>
</dbReference>
<evidence type="ECO:0000256" key="4">
    <source>
        <dbReference type="SAM" id="Phobius"/>
    </source>
</evidence>
<dbReference type="InterPro" id="IPR029063">
    <property type="entry name" value="SAM-dependent_MTases_sf"/>
</dbReference>
<name>A0ABM7LP82_9ACTN</name>
<accession>A0ABM7LP82</accession>
<keyword evidence="7" id="KW-1185">Reference proteome</keyword>
<dbReference type="Gene3D" id="3.40.50.150">
    <property type="entry name" value="Vaccinia Virus protein VP39"/>
    <property type="match status" value="1"/>
</dbReference>
<keyword evidence="4" id="KW-0472">Membrane</keyword>
<dbReference type="GO" id="GO:0032259">
    <property type="term" value="P:methylation"/>
    <property type="evidence" value="ECO:0007669"/>
    <property type="project" value="UniProtKB-KW"/>
</dbReference>
<dbReference type="PROSITE" id="PS01184">
    <property type="entry name" value="UBIE_2"/>
    <property type="match status" value="1"/>
</dbReference>
<dbReference type="InterPro" id="IPR013216">
    <property type="entry name" value="Methyltransf_11"/>
</dbReference>
<keyword evidence="3" id="KW-0949">S-adenosyl-L-methionine</keyword>
<protein>
    <submittedName>
        <fullName evidence="6">Type 11 methyltransferase</fullName>
    </submittedName>
</protein>
<keyword evidence="2" id="KW-0808">Transferase</keyword>
<evidence type="ECO:0000256" key="3">
    <source>
        <dbReference type="ARBA" id="ARBA00022691"/>
    </source>
</evidence>
<sequence length="242" mass="25664">MIAMDNVEGRPDYGLDAPPVVYGFAGLAVAGALVAVLGVSVSFWPLTALGVLWLATGALTATAMVLSSRIGKIRLRDRLLDRERLADDADVLDLGPGRGLMLLGAAVRAPHGTATGIDLWRAGDQGGTSRANCLANAARLGVTGRVTLVDGDMSDLPFPDESFDLVTGSLAIHNIADRAARRRTMEEVQRVLRPGGRLLLIDFSRTAEYAADARDAGLAEVRRSGRSFAMYPPARVVTAVKR</sequence>
<dbReference type="GO" id="GO:0008168">
    <property type="term" value="F:methyltransferase activity"/>
    <property type="evidence" value="ECO:0007669"/>
    <property type="project" value="UniProtKB-KW"/>
</dbReference>
<proteinExistence type="predicted"/>
<gene>
    <name evidence="6" type="ORF">Aiant_17530</name>
</gene>
<evidence type="ECO:0000313" key="7">
    <source>
        <dbReference type="Proteomes" id="UP000676967"/>
    </source>
</evidence>
<evidence type="ECO:0000259" key="5">
    <source>
        <dbReference type="Pfam" id="PF08241"/>
    </source>
</evidence>
<keyword evidence="1 6" id="KW-0489">Methyltransferase</keyword>
<dbReference type="PANTHER" id="PTHR45277:SF1">
    <property type="entry name" value="EXPRESSED PROTEIN"/>
    <property type="match status" value="1"/>
</dbReference>
<reference evidence="6 7" key="1">
    <citation type="submission" date="2020-08" db="EMBL/GenBank/DDBJ databases">
        <title>Whole genome shotgun sequence of Actinoplanes ianthinogenes NBRC 13996.</title>
        <authorList>
            <person name="Komaki H."/>
            <person name="Tamura T."/>
        </authorList>
    </citation>
    <scope>NUCLEOTIDE SEQUENCE [LARGE SCALE GENOMIC DNA]</scope>
    <source>
        <strain evidence="6 7">NBRC 13996</strain>
    </source>
</reference>
<feature type="transmembrane region" description="Helical" evidence="4">
    <location>
        <begin position="20"/>
        <end position="44"/>
    </location>
</feature>
<evidence type="ECO:0000256" key="2">
    <source>
        <dbReference type="ARBA" id="ARBA00022679"/>
    </source>
</evidence>
<feature type="domain" description="Methyltransferase type 11" evidence="5">
    <location>
        <begin position="92"/>
        <end position="199"/>
    </location>
</feature>
<organism evidence="6 7">
    <name type="scientific">Actinoplanes ianthinogenes</name>
    <dbReference type="NCBI Taxonomy" id="122358"/>
    <lineage>
        <taxon>Bacteria</taxon>
        <taxon>Bacillati</taxon>
        <taxon>Actinomycetota</taxon>
        <taxon>Actinomycetes</taxon>
        <taxon>Micromonosporales</taxon>
        <taxon>Micromonosporaceae</taxon>
        <taxon>Actinoplanes</taxon>
    </lineage>
</organism>
<feature type="transmembrane region" description="Helical" evidence="4">
    <location>
        <begin position="50"/>
        <end position="68"/>
    </location>
</feature>
<evidence type="ECO:0000313" key="6">
    <source>
        <dbReference type="EMBL" id="BCJ41096.1"/>
    </source>
</evidence>
<evidence type="ECO:0000256" key="1">
    <source>
        <dbReference type="ARBA" id="ARBA00022603"/>
    </source>
</evidence>
<dbReference type="CDD" id="cd02440">
    <property type="entry name" value="AdoMet_MTases"/>
    <property type="match status" value="1"/>
</dbReference>
<keyword evidence="4" id="KW-0812">Transmembrane</keyword>
<dbReference type="PANTHER" id="PTHR45277">
    <property type="entry name" value="EXPRESSED PROTEIN"/>
    <property type="match status" value="1"/>
</dbReference>
<dbReference type="Proteomes" id="UP000676967">
    <property type="component" value="Chromosome"/>
</dbReference>
<dbReference type="EMBL" id="AP023356">
    <property type="protein sequence ID" value="BCJ41096.1"/>
    <property type="molecule type" value="Genomic_DNA"/>
</dbReference>
<keyword evidence="4" id="KW-1133">Transmembrane helix</keyword>
<dbReference type="Pfam" id="PF08241">
    <property type="entry name" value="Methyltransf_11"/>
    <property type="match status" value="1"/>
</dbReference>
<dbReference type="InterPro" id="IPR023576">
    <property type="entry name" value="UbiE/COQ5_MeTrFase_CS"/>
</dbReference>